<dbReference type="STRING" id="1173027.Mic7113_2422"/>
<dbReference type="HOGENOM" id="CLU_195251_1_0_3"/>
<dbReference type="EMBL" id="CP003630">
    <property type="protein sequence ID" value="AFZ18224.1"/>
    <property type="molecule type" value="Genomic_DNA"/>
</dbReference>
<organism evidence="2 3">
    <name type="scientific">Allocoleopsis franciscana PCC 7113</name>
    <dbReference type="NCBI Taxonomy" id="1173027"/>
    <lineage>
        <taxon>Bacteria</taxon>
        <taxon>Bacillati</taxon>
        <taxon>Cyanobacteriota</taxon>
        <taxon>Cyanophyceae</taxon>
        <taxon>Coleofasciculales</taxon>
        <taxon>Coleofasciculaceae</taxon>
        <taxon>Allocoleopsis</taxon>
        <taxon>Allocoleopsis franciscana</taxon>
    </lineage>
</organism>
<dbReference type="RefSeq" id="WP_015182373.1">
    <property type="nucleotide sequence ID" value="NC_019738.1"/>
</dbReference>
<protein>
    <recommendedName>
        <fullName evidence="4">DUF4278 domain-containing protein</fullName>
    </recommendedName>
</protein>
<proteinExistence type="predicted"/>
<gene>
    <name evidence="2" type="ORF">Mic7113_2422</name>
</gene>
<reference evidence="2 3" key="1">
    <citation type="submission" date="2012-06" db="EMBL/GenBank/DDBJ databases">
        <title>Finished chromosome of genome of Microcoleus sp. PCC 7113.</title>
        <authorList>
            <consortium name="US DOE Joint Genome Institute"/>
            <person name="Gugger M."/>
            <person name="Coursin T."/>
            <person name="Rippka R."/>
            <person name="Tandeau De Marsac N."/>
            <person name="Huntemann M."/>
            <person name="Wei C.-L."/>
            <person name="Han J."/>
            <person name="Detter J.C."/>
            <person name="Han C."/>
            <person name="Tapia R."/>
            <person name="Chen A."/>
            <person name="Kyrpides N."/>
            <person name="Mavromatis K."/>
            <person name="Markowitz V."/>
            <person name="Szeto E."/>
            <person name="Ivanova N."/>
            <person name="Pagani I."/>
            <person name="Pati A."/>
            <person name="Goodwin L."/>
            <person name="Nordberg H.P."/>
            <person name="Cantor M.N."/>
            <person name="Hua S.X."/>
            <person name="Woyke T."/>
            <person name="Kerfeld C.A."/>
        </authorList>
    </citation>
    <scope>NUCLEOTIDE SEQUENCE [LARGE SCALE GENOMIC DNA]</scope>
    <source>
        <strain evidence="2 3">PCC 7113</strain>
    </source>
</reference>
<dbReference type="KEGG" id="mic:Mic7113_2422"/>
<evidence type="ECO:0000313" key="3">
    <source>
        <dbReference type="Proteomes" id="UP000010471"/>
    </source>
</evidence>
<dbReference type="Proteomes" id="UP000010471">
    <property type="component" value="Chromosome"/>
</dbReference>
<evidence type="ECO:0000256" key="1">
    <source>
        <dbReference type="SAM" id="MobiDB-lite"/>
    </source>
</evidence>
<keyword evidence="3" id="KW-1185">Reference proteome</keyword>
<feature type="region of interest" description="Disordered" evidence="1">
    <location>
        <begin position="59"/>
        <end position="81"/>
    </location>
</feature>
<evidence type="ECO:0008006" key="4">
    <source>
        <dbReference type="Google" id="ProtNLM"/>
    </source>
</evidence>
<dbReference type="AlphaFoldDB" id="K9WEN5"/>
<accession>K9WEN5</accession>
<name>K9WEN5_9CYAN</name>
<dbReference type="OrthoDB" id="515032at2"/>
<dbReference type="InterPro" id="IPR025458">
    <property type="entry name" value="DUF4278"/>
</dbReference>
<dbReference type="Pfam" id="PF14105">
    <property type="entry name" value="DUF4278"/>
    <property type="match status" value="1"/>
</dbReference>
<evidence type="ECO:0000313" key="2">
    <source>
        <dbReference type="EMBL" id="AFZ18224.1"/>
    </source>
</evidence>
<sequence length="81" mass="9172">MQLCYRGVSYDYNPTSVETFEGEVGGKYRGLPWRHTHLKLHKGLGIKPIFDLYYRGVTPKRKQDSQPSGIPVTEPNTAGSF</sequence>